<reference evidence="3 4" key="1">
    <citation type="submission" date="2019-04" db="EMBL/GenBank/DDBJ databases">
        <title>High contiguity whole genome sequence and gene annotation resource for two Venturia nashicola isolates.</title>
        <authorList>
            <person name="Prokchorchik M."/>
            <person name="Won K."/>
            <person name="Lee Y."/>
            <person name="Choi E.D."/>
            <person name="Segonzac C."/>
            <person name="Sohn K.H."/>
        </authorList>
    </citation>
    <scope>NUCLEOTIDE SEQUENCE [LARGE SCALE GENOMIC DNA]</scope>
    <source>
        <strain evidence="3 4">PRI2</strain>
    </source>
</reference>
<dbReference type="Pfam" id="PF02469">
    <property type="entry name" value="Fasciclin"/>
    <property type="match status" value="1"/>
</dbReference>
<evidence type="ECO:0000256" key="1">
    <source>
        <dbReference type="SAM" id="SignalP"/>
    </source>
</evidence>
<dbReference type="InterPro" id="IPR000782">
    <property type="entry name" value="FAS1_domain"/>
</dbReference>
<feature type="domain" description="FAS1" evidence="2">
    <location>
        <begin position="20"/>
        <end position="162"/>
    </location>
</feature>
<dbReference type="Gene3D" id="2.30.180.10">
    <property type="entry name" value="FAS1 domain"/>
    <property type="match status" value="1"/>
</dbReference>
<feature type="signal peptide" evidence="1">
    <location>
        <begin position="1"/>
        <end position="20"/>
    </location>
</feature>
<protein>
    <submittedName>
        <fullName evidence="3">Coatomer subunit beta</fullName>
    </submittedName>
</protein>
<evidence type="ECO:0000313" key="3">
    <source>
        <dbReference type="EMBL" id="TID23659.1"/>
    </source>
</evidence>
<dbReference type="EMBL" id="SNSC02000006">
    <property type="protein sequence ID" value="TID23659.1"/>
    <property type="molecule type" value="Genomic_DNA"/>
</dbReference>
<keyword evidence="1" id="KW-0732">Signal</keyword>
<proteinExistence type="predicted"/>
<dbReference type="STRING" id="86259.A0A4Z1P9P5"/>
<dbReference type="PROSITE" id="PS50213">
    <property type="entry name" value="FAS1"/>
    <property type="match status" value="1"/>
</dbReference>
<dbReference type="InterPro" id="IPR036378">
    <property type="entry name" value="FAS1_dom_sf"/>
</dbReference>
<dbReference type="AlphaFoldDB" id="A0A4Z1P9P5"/>
<dbReference type="PANTHER" id="PTHR10900">
    <property type="entry name" value="PERIOSTIN-RELATED"/>
    <property type="match status" value="1"/>
</dbReference>
<sequence>MAVWNCYLTHLLSLVSSASALTLLSAVAADPELSTLKSVMAGMGTSSDKPDPQLEERFDSRFDGRNYTFFAPTNAAFAKIPASQLQALALPSNYELLLSIVRSHIAEGYFTQSAISNTTAPITAIEGFALSFQGTRINGQASITATDFKTDNGVFHKIDTVLNPYTSYFGLSSPTGQSPGPNINKPDANLEDLLIADRGLNLYRNITNIITPHQLLHYPYPYTQSQPLPLFLVPSDNAFAVLPRSSYSSFIAPSNNALSAFLLNAGRLDNIISSSIPASTSLLPKIKAANGTLALSGANELDILLRATGENKELMVGNARVERELCWADGCVWVIDRILDPLYGILGV</sequence>
<organism evidence="3 4">
    <name type="scientific">Venturia nashicola</name>
    <dbReference type="NCBI Taxonomy" id="86259"/>
    <lineage>
        <taxon>Eukaryota</taxon>
        <taxon>Fungi</taxon>
        <taxon>Dikarya</taxon>
        <taxon>Ascomycota</taxon>
        <taxon>Pezizomycotina</taxon>
        <taxon>Dothideomycetes</taxon>
        <taxon>Pleosporomycetidae</taxon>
        <taxon>Venturiales</taxon>
        <taxon>Venturiaceae</taxon>
        <taxon>Venturia</taxon>
    </lineage>
</organism>
<gene>
    <name evidence="3" type="ORF">E6O75_ATG03295</name>
</gene>
<dbReference type="PANTHER" id="PTHR10900:SF77">
    <property type="entry name" value="FI19380P1"/>
    <property type="match status" value="1"/>
</dbReference>
<dbReference type="SUPFAM" id="SSF82153">
    <property type="entry name" value="FAS1 domain"/>
    <property type="match status" value="1"/>
</dbReference>
<feature type="chain" id="PRO_5021363836" evidence="1">
    <location>
        <begin position="21"/>
        <end position="348"/>
    </location>
</feature>
<evidence type="ECO:0000259" key="2">
    <source>
        <dbReference type="PROSITE" id="PS50213"/>
    </source>
</evidence>
<evidence type="ECO:0000313" key="4">
    <source>
        <dbReference type="Proteomes" id="UP000298493"/>
    </source>
</evidence>
<name>A0A4Z1P9P5_9PEZI</name>
<dbReference type="SMART" id="SM00554">
    <property type="entry name" value="FAS1"/>
    <property type="match status" value="1"/>
</dbReference>
<dbReference type="Proteomes" id="UP000298493">
    <property type="component" value="Unassembled WGS sequence"/>
</dbReference>
<accession>A0A4Z1P9P5</accession>
<dbReference type="OrthoDB" id="286301at2759"/>
<dbReference type="InterPro" id="IPR050904">
    <property type="entry name" value="Adhesion/Biosynth-related"/>
</dbReference>
<keyword evidence="4" id="KW-1185">Reference proteome</keyword>
<comment type="caution">
    <text evidence="3">The sequence shown here is derived from an EMBL/GenBank/DDBJ whole genome shotgun (WGS) entry which is preliminary data.</text>
</comment>